<keyword evidence="1" id="KW-0472">Membrane</keyword>
<dbReference type="Proteomes" id="UP001156441">
    <property type="component" value="Unassembled WGS sequence"/>
</dbReference>
<evidence type="ECO:0000313" key="3">
    <source>
        <dbReference type="Proteomes" id="UP001156441"/>
    </source>
</evidence>
<accession>A0ABT2J7C0</accession>
<keyword evidence="1" id="KW-0812">Transmembrane</keyword>
<evidence type="ECO:0000256" key="1">
    <source>
        <dbReference type="SAM" id="Phobius"/>
    </source>
</evidence>
<gene>
    <name evidence="2" type="ORF">JT362_11560</name>
</gene>
<proteinExistence type="predicted"/>
<comment type="caution">
    <text evidence="2">The sequence shown here is derived from an EMBL/GenBank/DDBJ whole genome shotgun (WGS) entry which is preliminary data.</text>
</comment>
<reference evidence="2 3" key="1">
    <citation type="submission" date="2021-02" db="EMBL/GenBank/DDBJ databases">
        <title>Actinophytocola xerophila sp. nov., isolated from soil of cotton cropping field.</title>
        <authorList>
            <person name="Huang R."/>
            <person name="Chen X."/>
            <person name="Ge X."/>
            <person name="Liu W."/>
        </authorList>
    </citation>
    <scope>NUCLEOTIDE SEQUENCE [LARGE SCALE GENOMIC DNA]</scope>
    <source>
        <strain evidence="2 3">S1-96</strain>
    </source>
</reference>
<keyword evidence="1" id="KW-1133">Transmembrane helix</keyword>
<sequence length="338" mass="36291">MPVVLGTIRRLALTPKLRAVTFAHRGFPGAGSPSAERLEAIPQSVICGFEWGIERRTLWEVERRLETMSPELRGFAYEGAAMAYTVRDAMAGGRGRRAGSKTRALLLGTGAPHIFLTYIGIGFAMARLPRPLWRDVLPDLAGSPYHPTMSWLAVDGYGFDRAYFHTRAVVDEQRVPRPYPWAGAPDYFPRAVDQGIGRALWFIHGALPDGVVAAVRGFPADRRADLWSGVGLAATFAGGCSAANLARIRAAAGEHADEVALGSVFAAKARTYAGFVPEHGRVATEVLTGLTVEDAVAVADATEVPSDASGPGGEPAYEVWRERIRSRIRSAPNVADAA</sequence>
<dbReference type="RefSeq" id="WP_260191140.1">
    <property type="nucleotide sequence ID" value="NZ_JAFFZE010000010.1"/>
</dbReference>
<evidence type="ECO:0000313" key="2">
    <source>
        <dbReference type="EMBL" id="MCT2583755.1"/>
    </source>
</evidence>
<dbReference type="Pfam" id="PF08012">
    <property type="entry name" value="DUF1702"/>
    <property type="match status" value="1"/>
</dbReference>
<dbReference type="InterPro" id="IPR012964">
    <property type="entry name" value="DUF1702"/>
</dbReference>
<feature type="transmembrane region" description="Helical" evidence="1">
    <location>
        <begin position="104"/>
        <end position="126"/>
    </location>
</feature>
<protein>
    <submittedName>
        <fullName evidence="2">DUF1702 family protein</fullName>
    </submittedName>
</protein>
<name>A0ABT2J7C0_9PSEU</name>
<organism evidence="2 3">
    <name type="scientific">Actinophytocola gossypii</name>
    <dbReference type="NCBI Taxonomy" id="2812003"/>
    <lineage>
        <taxon>Bacteria</taxon>
        <taxon>Bacillati</taxon>
        <taxon>Actinomycetota</taxon>
        <taxon>Actinomycetes</taxon>
        <taxon>Pseudonocardiales</taxon>
        <taxon>Pseudonocardiaceae</taxon>
    </lineage>
</organism>
<keyword evidence="3" id="KW-1185">Reference proteome</keyword>
<dbReference type="EMBL" id="JAFFZE010000010">
    <property type="protein sequence ID" value="MCT2583755.1"/>
    <property type="molecule type" value="Genomic_DNA"/>
</dbReference>